<organism evidence="1">
    <name type="scientific">marine sediment metagenome</name>
    <dbReference type="NCBI Taxonomy" id="412755"/>
    <lineage>
        <taxon>unclassified sequences</taxon>
        <taxon>metagenomes</taxon>
        <taxon>ecological metagenomes</taxon>
    </lineage>
</organism>
<gene>
    <name evidence="1" type="ORF">S03H2_00078</name>
</gene>
<comment type="caution">
    <text evidence="1">The sequence shown here is derived from an EMBL/GenBank/DDBJ whole genome shotgun (WGS) entry which is preliminary data.</text>
</comment>
<reference evidence="1" key="1">
    <citation type="journal article" date="2014" name="Front. Microbiol.">
        <title>High frequency of phylogenetically diverse reductive dehalogenase-homologous genes in deep subseafloor sedimentary metagenomes.</title>
        <authorList>
            <person name="Kawai M."/>
            <person name="Futagami T."/>
            <person name="Toyoda A."/>
            <person name="Takaki Y."/>
            <person name="Nishi S."/>
            <person name="Hori S."/>
            <person name="Arai W."/>
            <person name="Tsubouchi T."/>
            <person name="Morono Y."/>
            <person name="Uchiyama I."/>
            <person name="Ito T."/>
            <person name="Fujiyama A."/>
            <person name="Inagaki F."/>
            <person name="Takami H."/>
        </authorList>
    </citation>
    <scope>NUCLEOTIDE SEQUENCE</scope>
    <source>
        <strain evidence="1">Expedition CK06-06</strain>
    </source>
</reference>
<dbReference type="EMBL" id="BARU01000006">
    <property type="protein sequence ID" value="GAH25112.1"/>
    <property type="molecule type" value="Genomic_DNA"/>
</dbReference>
<name>X1DXW4_9ZZZZ</name>
<proteinExistence type="predicted"/>
<accession>X1DXW4</accession>
<dbReference type="AlphaFoldDB" id="X1DXW4"/>
<evidence type="ECO:0000313" key="1">
    <source>
        <dbReference type="EMBL" id="GAH25112.1"/>
    </source>
</evidence>
<sequence length="68" mass="8400">MIQTKKIKNKLRKYLSVERRDIWDSSVIYQFWDLSVDRLKHKLKHISKKDGKMKSRLGEALRWRTKQR</sequence>
<protein>
    <submittedName>
        <fullName evidence="1">Uncharacterized protein</fullName>
    </submittedName>
</protein>